<reference evidence="1 2" key="2">
    <citation type="submission" date="2018-11" db="EMBL/GenBank/DDBJ databases">
        <authorList>
            <consortium name="Pathogen Informatics"/>
        </authorList>
    </citation>
    <scope>NUCLEOTIDE SEQUENCE [LARGE SCALE GENOMIC DNA]</scope>
</reference>
<evidence type="ECO:0000313" key="3">
    <source>
        <dbReference type="WBParaSite" id="TTAC_0001161001-mRNA-1"/>
    </source>
</evidence>
<evidence type="ECO:0000313" key="2">
    <source>
        <dbReference type="Proteomes" id="UP000274429"/>
    </source>
</evidence>
<dbReference type="Proteomes" id="UP000274429">
    <property type="component" value="Unassembled WGS sequence"/>
</dbReference>
<organism evidence="3">
    <name type="scientific">Hydatigena taeniaeformis</name>
    <name type="common">Feline tapeworm</name>
    <name type="synonym">Taenia taeniaeformis</name>
    <dbReference type="NCBI Taxonomy" id="6205"/>
    <lineage>
        <taxon>Eukaryota</taxon>
        <taxon>Metazoa</taxon>
        <taxon>Spiralia</taxon>
        <taxon>Lophotrochozoa</taxon>
        <taxon>Platyhelminthes</taxon>
        <taxon>Cestoda</taxon>
        <taxon>Eucestoda</taxon>
        <taxon>Cyclophyllidea</taxon>
        <taxon>Taeniidae</taxon>
        <taxon>Hydatigera</taxon>
    </lineage>
</organism>
<evidence type="ECO:0000313" key="1">
    <source>
        <dbReference type="EMBL" id="VDM37230.1"/>
    </source>
</evidence>
<keyword evidence="2" id="KW-1185">Reference proteome</keyword>
<accession>A0A0R3XDI3</accession>
<gene>
    <name evidence="1" type="ORF">TTAC_LOCUS11593</name>
</gene>
<protein>
    <submittedName>
        <fullName evidence="1 3">Uncharacterized protein</fullName>
    </submittedName>
</protein>
<dbReference type="EMBL" id="UYWX01025408">
    <property type="protein sequence ID" value="VDM37230.1"/>
    <property type="molecule type" value="Genomic_DNA"/>
</dbReference>
<dbReference type="WBParaSite" id="TTAC_0001161001-mRNA-1">
    <property type="protein sequence ID" value="TTAC_0001161001-mRNA-1"/>
    <property type="gene ID" value="TTAC_0001161001"/>
</dbReference>
<proteinExistence type="predicted"/>
<sequence>MVDKLLRPSPLRRVHEIAHLHHRAYSLFSMFDESNHSELRLLSAFDVESGAGSGVVGLSPPSPIAHFRECTTCCDTACIRMQYKA</sequence>
<dbReference type="AlphaFoldDB" id="A0A0R3XDI3"/>
<reference evidence="3" key="1">
    <citation type="submission" date="2017-02" db="UniProtKB">
        <authorList>
            <consortium name="WormBaseParasite"/>
        </authorList>
    </citation>
    <scope>IDENTIFICATION</scope>
</reference>
<name>A0A0R3XDI3_HYDTA</name>